<evidence type="ECO:0000313" key="2">
    <source>
        <dbReference type="Proteomes" id="UP001146120"/>
    </source>
</evidence>
<comment type="caution">
    <text evidence="1">The sequence shown here is derived from an EMBL/GenBank/DDBJ whole genome shotgun (WGS) entry which is preliminary data.</text>
</comment>
<dbReference type="Proteomes" id="UP001146120">
    <property type="component" value="Unassembled WGS sequence"/>
</dbReference>
<dbReference type="AlphaFoldDB" id="A0AAV2Z7W8"/>
<keyword evidence="2" id="KW-1185">Reference proteome</keyword>
<reference evidence="1" key="1">
    <citation type="submission" date="2022-11" db="EMBL/GenBank/DDBJ databases">
        <authorList>
            <person name="Morgan W.R."/>
            <person name="Tartar A."/>
        </authorList>
    </citation>
    <scope>NUCLEOTIDE SEQUENCE</scope>
    <source>
        <strain evidence="1">ARSEF 373</strain>
    </source>
</reference>
<protein>
    <recommendedName>
        <fullName evidence="3">Transmembrane protein</fullName>
    </recommendedName>
</protein>
<evidence type="ECO:0008006" key="3">
    <source>
        <dbReference type="Google" id="ProtNLM"/>
    </source>
</evidence>
<reference evidence="1" key="2">
    <citation type="journal article" date="2023" name="Microbiol Resour">
        <title>Decontamination and Annotation of the Draft Genome Sequence of the Oomycete Lagenidium giganteum ARSEF 373.</title>
        <authorList>
            <person name="Morgan W.R."/>
            <person name="Tartar A."/>
        </authorList>
    </citation>
    <scope>NUCLEOTIDE SEQUENCE</scope>
    <source>
        <strain evidence="1">ARSEF 373</strain>
    </source>
</reference>
<evidence type="ECO:0000313" key="1">
    <source>
        <dbReference type="EMBL" id="DBA01639.1"/>
    </source>
</evidence>
<dbReference type="EMBL" id="DAKRPA010000043">
    <property type="protein sequence ID" value="DBA01639.1"/>
    <property type="molecule type" value="Genomic_DNA"/>
</dbReference>
<organism evidence="1 2">
    <name type="scientific">Lagenidium giganteum</name>
    <dbReference type="NCBI Taxonomy" id="4803"/>
    <lineage>
        <taxon>Eukaryota</taxon>
        <taxon>Sar</taxon>
        <taxon>Stramenopiles</taxon>
        <taxon>Oomycota</taxon>
        <taxon>Peronosporomycetes</taxon>
        <taxon>Pythiales</taxon>
        <taxon>Pythiaceae</taxon>
    </lineage>
</organism>
<proteinExistence type="predicted"/>
<accession>A0AAV2Z7W8</accession>
<sequence>MDLWRCLTRAVFPRVQEFRVESRNPTTHQLVPTLSVIDRSDNWRRRVPRCVERELVREFVAPFAMEDASCDHVGVPPAAIAEALRRRLGLADRGCVDRQQYEVAAVVDFGARSDAQKSPLAKVVTAITSMLSAAASTSAVMLMPVGLHYCSAGSVLNVKRYAAVRYGLPAVLQERDVSVFKEDPTEHTLHIVARLMAALKMQPPKTVAQVELVNLSRSLHVHCAKAPSDAVFTRRQIASMNEEILQIHFRTRNHPAMQELKKHMQSYCRVLKRWRLQDGDVNSATFATLPPRPMVKAAYIVSHVLRECVMAPAQLTVSGVCDWVYCPPDRRIVAAASVVCGAAKCAIAVLYALTMVWVLLSYGRFLWVVCSLGLLAMTIRSYFEHEGAAIAQHWRKVQFYVMDQQLVTDLKRRRIELARQIHAIVAQYISAELPPPVVESKNRPARADGRDMSDHDQYALNVHHSLFINAPPALPSSSLSKIEDVSLCRSAHFAPRMLRNDSWRGFYDALVPEHLRFERLVLQRGAGIDDAVQLMMQVPAFQAVLSAFVLFDTNSTKHRCADLTLTSEADYGTFKTADELIQAALAMANEEESERD</sequence>
<name>A0AAV2Z7W8_9STRA</name>
<gene>
    <name evidence="1" type="ORF">N0F65_010290</name>
</gene>